<organism evidence="4 5">
    <name type="scientific">Ahniella affigens</name>
    <dbReference type="NCBI Taxonomy" id="2021234"/>
    <lineage>
        <taxon>Bacteria</taxon>
        <taxon>Pseudomonadati</taxon>
        <taxon>Pseudomonadota</taxon>
        <taxon>Gammaproteobacteria</taxon>
        <taxon>Lysobacterales</taxon>
        <taxon>Rhodanobacteraceae</taxon>
        <taxon>Ahniella</taxon>
    </lineage>
</organism>
<reference evidence="4 5" key="1">
    <citation type="submission" date="2018-03" db="EMBL/GenBank/DDBJ databases">
        <title>Ahniella affigens gen. nov., sp. nov., a gammaproteobacterium isolated from sandy soil near a stream.</title>
        <authorList>
            <person name="Ko Y."/>
            <person name="Kim J.-H."/>
        </authorList>
    </citation>
    <scope>NUCLEOTIDE SEQUENCE [LARGE SCALE GENOMIC DNA]</scope>
    <source>
        <strain evidence="4 5">D13</strain>
    </source>
</reference>
<dbReference type="PANTHER" id="PTHR24567">
    <property type="entry name" value="CRP FAMILY TRANSCRIPTIONAL REGULATORY PROTEIN"/>
    <property type="match status" value="1"/>
</dbReference>
<protein>
    <recommendedName>
        <fullName evidence="6">FHA domain-containing protein</fullName>
    </recommendedName>
</protein>
<evidence type="ECO:0000256" key="1">
    <source>
        <dbReference type="ARBA" id="ARBA00004496"/>
    </source>
</evidence>
<dbReference type="Proteomes" id="UP000241074">
    <property type="component" value="Chromosome"/>
</dbReference>
<proteinExistence type="predicted"/>
<feature type="domain" description="FHA" evidence="2">
    <location>
        <begin position="221"/>
        <end position="280"/>
    </location>
</feature>
<dbReference type="GO" id="GO:0003700">
    <property type="term" value="F:DNA-binding transcription factor activity"/>
    <property type="evidence" value="ECO:0007669"/>
    <property type="project" value="TreeGrafter"/>
</dbReference>
<dbReference type="EMBL" id="CP027860">
    <property type="protein sequence ID" value="AVP99899.1"/>
    <property type="molecule type" value="Genomic_DNA"/>
</dbReference>
<dbReference type="InterPro" id="IPR050397">
    <property type="entry name" value="Env_Response_Regulators"/>
</dbReference>
<dbReference type="CDD" id="cd00038">
    <property type="entry name" value="CAP_ED"/>
    <property type="match status" value="1"/>
</dbReference>
<gene>
    <name evidence="4" type="ORF">C7S18_23170</name>
</gene>
<dbReference type="AlphaFoldDB" id="A0A2P1PYI1"/>
<dbReference type="InterPro" id="IPR008984">
    <property type="entry name" value="SMAD_FHA_dom_sf"/>
</dbReference>
<comment type="subcellular location">
    <subcellularLocation>
        <location evidence="1">Cytoplasm</location>
    </subcellularLocation>
</comment>
<dbReference type="SUPFAM" id="SSF49879">
    <property type="entry name" value="SMAD/FHA domain"/>
    <property type="match status" value="1"/>
</dbReference>
<evidence type="ECO:0000313" key="4">
    <source>
        <dbReference type="EMBL" id="AVP99899.1"/>
    </source>
</evidence>
<keyword evidence="5" id="KW-1185">Reference proteome</keyword>
<dbReference type="SMART" id="SM00240">
    <property type="entry name" value="FHA"/>
    <property type="match status" value="1"/>
</dbReference>
<dbReference type="PROSITE" id="PS50006">
    <property type="entry name" value="FHA_DOMAIN"/>
    <property type="match status" value="1"/>
</dbReference>
<dbReference type="InterPro" id="IPR000595">
    <property type="entry name" value="cNMP-bd_dom"/>
</dbReference>
<dbReference type="Pfam" id="PF00498">
    <property type="entry name" value="FHA"/>
    <property type="match status" value="1"/>
</dbReference>
<dbReference type="Gene3D" id="2.60.200.20">
    <property type="match status" value="1"/>
</dbReference>
<dbReference type="InterPro" id="IPR000253">
    <property type="entry name" value="FHA_dom"/>
</dbReference>
<accession>A0A2P1PYI1</accession>
<dbReference type="OrthoDB" id="9815482at2"/>
<name>A0A2P1PYI1_9GAMM</name>
<dbReference type="PROSITE" id="PS50042">
    <property type="entry name" value="CNMP_BINDING_3"/>
    <property type="match status" value="1"/>
</dbReference>
<dbReference type="SMART" id="SM00100">
    <property type="entry name" value="cNMP"/>
    <property type="match status" value="1"/>
</dbReference>
<dbReference type="InterPro" id="IPR018490">
    <property type="entry name" value="cNMP-bd_dom_sf"/>
</dbReference>
<dbReference type="InterPro" id="IPR014710">
    <property type="entry name" value="RmlC-like_jellyroll"/>
</dbReference>
<dbReference type="KEGG" id="xba:C7S18_23170"/>
<dbReference type="SUPFAM" id="SSF51206">
    <property type="entry name" value="cAMP-binding domain-like"/>
    <property type="match status" value="1"/>
</dbReference>
<evidence type="ECO:0000313" key="5">
    <source>
        <dbReference type="Proteomes" id="UP000241074"/>
    </source>
</evidence>
<dbReference type="GO" id="GO:0005829">
    <property type="term" value="C:cytosol"/>
    <property type="evidence" value="ECO:0007669"/>
    <property type="project" value="TreeGrafter"/>
</dbReference>
<dbReference type="Gene3D" id="2.60.120.10">
    <property type="entry name" value="Jelly Rolls"/>
    <property type="match status" value="1"/>
</dbReference>
<dbReference type="Pfam" id="PF00027">
    <property type="entry name" value="cNMP_binding"/>
    <property type="match status" value="1"/>
</dbReference>
<evidence type="ECO:0000259" key="2">
    <source>
        <dbReference type="PROSITE" id="PS50006"/>
    </source>
</evidence>
<evidence type="ECO:0008006" key="6">
    <source>
        <dbReference type="Google" id="ProtNLM"/>
    </source>
</evidence>
<reference evidence="4 5" key="2">
    <citation type="submission" date="2018-03" db="EMBL/GenBank/DDBJ databases">
        <authorList>
            <person name="Keele B.F."/>
        </authorList>
    </citation>
    <scope>NUCLEOTIDE SEQUENCE [LARGE SCALE GENOMIC DNA]</scope>
    <source>
        <strain evidence="4 5">D13</strain>
    </source>
</reference>
<dbReference type="PRINTS" id="PR00103">
    <property type="entry name" value="CAMPKINASE"/>
</dbReference>
<feature type="domain" description="Cyclic nucleotide-binding" evidence="3">
    <location>
        <begin position="39"/>
        <end position="136"/>
    </location>
</feature>
<dbReference type="CDD" id="cd00060">
    <property type="entry name" value="FHA"/>
    <property type="match status" value="1"/>
</dbReference>
<evidence type="ECO:0000259" key="3">
    <source>
        <dbReference type="PROSITE" id="PS50042"/>
    </source>
</evidence>
<dbReference type="PANTHER" id="PTHR24567:SF74">
    <property type="entry name" value="HTH-TYPE TRANSCRIPTIONAL REGULATOR ARCR"/>
    <property type="match status" value="1"/>
</dbReference>
<sequence>MSAEFGLGSGNACDCYAKLLIIGVSRDAAMAEPDNFVEYPANTVIFREGDAGAEMYIIETGAVDILRHNRLDDPIANLGPGDFFGEMAILEDQPRFASAKTTADTRLLRIDRAAFANLISSNVEVSIRIMRKLTSRLRRAELRIQELADAINKGPPVHVPKVVGATVPGGVESLFTPMPPIRAPKGGFVVKQPDALAAYGPLVLVHATSKTRYPLRDRAEFLVGRPDPVTATMPEINLGPVDTNRSMSRRHAKIVFTGDHFKVREEVGTLNGTYLNGQRLRPGQEAIFKVGDHLRFGMVDLTVEADA</sequence>